<feature type="non-terminal residue" evidence="1">
    <location>
        <position position="1"/>
    </location>
</feature>
<sequence length="242" mass="27067">ATFTGINGQADPSRGEFRGPVWVEGMQSGATYQADLIGGSGARCPGLLPNSTMIKQKCILFENMYHNGDGILAFVPDDRVSTMARVLFTDSGHYMLPIDVFKTQTEQIADEMINPIEDRINKLFMAFNPLVRHGNQIIMENPSRSATWKQTDLKLIPYILMREVHDNVTDQCAHGAWSEDLKLPLRKRTFLRSTIRLRSTSRACKCITKHAELQGAADQGRKLTALAAVYPVGLRRSLVKDM</sequence>
<gene>
    <name evidence="1" type="ORF">PCOR1329_LOCUS17667</name>
</gene>
<protein>
    <submittedName>
        <fullName evidence="1">Uncharacterized protein</fullName>
    </submittedName>
</protein>
<name>A0ABN9R7Q6_9DINO</name>
<proteinExistence type="predicted"/>
<dbReference type="Proteomes" id="UP001189429">
    <property type="component" value="Unassembled WGS sequence"/>
</dbReference>
<accession>A0ABN9R7Q6</accession>
<evidence type="ECO:0000313" key="1">
    <source>
        <dbReference type="EMBL" id="CAK0813890.1"/>
    </source>
</evidence>
<feature type="non-terminal residue" evidence="1">
    <location>
        <position position="242"/>
    </location>
</feature>
<dbReference type="EMBL" id="CAUYUJ010005507">
    <property type="protein sequence ID" value="CAK0813890.1"/>
    <property type="molecule type" value="Genomic_DNA"/>
</dbReference>
<reference evidence="1" key="1">
    <citation type="submission" date="2023-10" db="EMBL/GenBank/DDBJ databases">
        <authorList>
            <person name="Chen Y."/>
            <person name="Shah S."/>
            <person name="Dougan E. K."/>
            <person name="Thang M."/>
            <person name="Chan C."/>
        </authorList>
    </citation>
    <scope>NUCLEOTIDE SEQUENCE [LARGE SCALE GENOMIC DNA]</scope>
</reference>
<comment type="caution">
    <text evidence="1">The sequence shown here is derived from an EMBL/GenBank/DDBJ whole genome shotgun (WGS) entry which is preliminary data.</text>
</comment>
<keyword evidence="2" id="KW-1185">Reference proteome</keyword>
<organism evidence="1 2">
    <name type="scientific">Prorocentrum cordatum</name>
    <dbReference type="NCBI Taxonomy" id="2364126"/>
    <lineage>
        <taxon>Eukaryota</taxon>
        <taxon>Sar</taxon>
        <taxon>Alveolata</taxon>
        <taxon>Dinophyceae</taxon>
        <taxon>Prorocentrales</taxon>
        <taxon>Prorocentraceae</taxon>
        <taxon>Prorocentrum</taxon>
    </lineage>
</organism>
<evidence type="ECO:0000313" key="2">
    <source>
        <dbReference type="Proteomes" id="UP001189429"/>
    </source>
</evidence>